<name>A0A1G8S4Z9_9GAMM</name>
<dbReference type="AlphaFoldDB" id="A0A1G8S4Z9"/>
<evidence type="ECO:0000313" key="1">
    <source>
        <dbReference type="EMBL" id="SDJ23855.1"/>
    </source>
</evidence>
<dbReference type="Pfam" id="PF11205">
    <property type="entry name" value="DUF2987"/>
    <property type="match status" value="1"/>
</dbReference>
<evidence type="ECO:0008006" key="3">
    <source>
        <dbReference type="Google" id="ProtNLM"/>
    </source>
</evidence>
<keyword evidence="2" id="KW-1185">Reference proteome</keyword>
<reference evidence="2" key="1">
    <citation type="submission" date="2016-10" db="EMBL/GenBank/DDBJ databases">
        <authorList>
            <person name="Varghese N."/>
            <person name="Submissions S."/>
        </authorList>
    </citation>
    <scope>NUCLEOTIDE SEQUENCE [LARGE SCALE GENOMIC DNA]</scope>
    <source>
        <strain evidence="2">DSM 23317</strain>
    </source>
</reference>
<dbReference type="InterPro" id="IPR021370">
    <property type="entry name" value="DUF2987"/>
</dbReference>
<gene>
    <name evidence="1" type="ORF">SAMN04488540_10662</name>
</gene>
<dbReference type="Proteomes" id="UP000199527">
    <property type="component" value="Unassembled WGS sequence"/>
</dbReference>
<protein>
    <recommendedName>
        <fullName evidence="3">DUF2987 domain-containing protein</fullName>
    </recommendedName>
</protein>
<dbReference type="EMBL" id="FNEM01000006">
    <property type="protein sequence ID" value="SDJ23855.1"/>
    <property type="molecule type" value="Genomic_DNA"/>
</dbReference>
<proteinExistence type="predicted"/>
<evidence type="ECO:0000313" key="2">
    <source>
        <dbReference type="Proteomes" id="UP000199527"/>
    </source>
</evidence>
<sequence length="206" mass="23090">MLLAASLALPFSASALTLDYKGFYDRMDKLYEPDVNRMKLVFYFNHRKQHRPCRIDDGAILSHGKRLPLLIGDDQQLLLPFDRSLRESSAVIRVELENENQCDFAMQLQAEVLDKTHYSAEDVADIQLQMNTLMRAYAGIGFGWLQPEVKGLTFTLSSHSNARFSTPGAEALVVDDNGRLTLTVDQFPAGAELVFSQAPHSISPLM</sequence>
<organism evidence="1 2">
    <name type="scientific">Ferrimonas sediminum</name>
    <dbReference type="NCBI Taxonomy" id="718193"/>
    <lineage>
        <taxon>Bacteria</taxon>
        <taxon>Pseudomonadati</taxon>
        <taxon>Pseudomonadota</taxon>
        <taxon>Gammaproteobacteria</taxon>
        <taxon>Alteromonadales</taxon>
        <taxon>Ferrimonadaceae</taxon>
        <taxon>Ferrimonas</taxon>
    </lineage>
</organism>
<accession>A0A1G8S4Z9</accession>